<sequence length="128" mass="13675">MATLQPPEDHATLDDCPTSDLTPDLSPSPSVLTQHPSGRVPPGRSSVSGLQRLSSSLVVKPMLFTSRPHAPACVTDSSLAPGPPRSLQSVTLPWGHLRPCWPPHCSFNGPGTRSLCTSCPRYLALFPR</sequence>
<proteinExistence type="predicted"/>
<evidence type="ECO:0000256" key="1">
    <source>
        <dbReference type="SAM" id="MobiDB-lite"/>
    </source>
</evidence>
<feature type="compositionally biased region" description="Low complexity" evidence="1">
    <location>
        <begin position="18"/>
        <end position="30"/>
    </location>
</feature>
<feature type="region of interest" description="Disordered" evidence="1">
    <location>
        <begin position="1"/>
        <end position="49"/>
    </location>
</feature>
<dbReference type="AlphaFoldDB" id="A0A7J8CRU3"/>
<dbReference type="EMBL" id="JACASF010000020">
    <property type="protein sequence ID" value="KAF6413644.1"/>
    <property type="molecule type" value="Genomic_DNA"/>
</dbReference>
<evidence type="ECO:0000313" key="2">
    <source>
        <dbReference type="EMBL" id="KAF6413644.1"/>
    </source>
</evidence>
<reference evidence="2 3" key="1">
    <citation type="journal article" date="2020" name="Nature">
        <title>Six reference-quality genomes reveal evolution of bat adaptations.</title>
        <authorList>
            <person name="Jebb D."/>
            <person name="Huang Z."/>
            <person name="Pippel M."/>
            <person name="Hughes G.M."/>
            <person name="Lavrichenko K."/>
            <person name="Devanna P."/>
            <person name="Winkler S."/>
            <person name="Jermiin L.S."/>
            <person name="Skirmuntt E.C."/>
            <person name="Katzourakis A."/>
            <person name="Burkitt-Gray L."/>
            <person name="Ray D.A."/>
            <person name="Sullivan K.A.M."/>
            <person name="Roscito J.G."/>
            <person name="Kirilenko B.M."/>
            <person name="Davalos L.M."/>
            <person name="Corthals A.P."/>
            <person name="Power M.L."/>
            <person name="Jones G."/>
            <person name="Ransome R.D."/>
            <person name="Dechmann D.K.N."/>
            <person name="Locatelli A.G."/>
            <person name="Puechmaille S.J."/>
            <person name="Fedrigo O."/>
            <person name="Jarvis E.D."/>
            <person name="Hiller M."/>
            <person name="Vernes S.C."/>
            <person name="Myers E.W."/>
            <person name="Teeling E.C."/>
        </authorList>
    </citation>
    <scope>NUCLEOTIDE SEQUENCE [LARGE SCALE GENOMIC DNA]</scope>
    <source>
        <strain evidence="2">MMolMol1</strain>
        <tissue evidence="2">Muscle</tissue>
    </source>
</reference>
<organism evidence="2 3">
    <name type="scientific">Molossus molossus</name>
    <name type="common">Pallas' mastiff bat</name>
    <name type="synonym">Vespertilio molossus</name>
    <dbReference type="NCBI Taxonomy" id="27622"/>
    <lineage>
        <taxon>Eukaryota</taxon>
        <taxon>Metazoa</taxon>
        <taxon>Chordata</taxon>
        <taxon>Craniata</taxon>
        <taxon>Vertebrata</taxon>
        <taxon>Euteleostomi</taxon>
        <taxon>Mammalia</taxon>
        <taxon>Eutheria</taxon>
        <taxon>Laurasiatheria</taxon>
        <taxon>Chiroptera</taxon>
        <taxon>Yangochiroptera</taxon>
        <taxon>Molossidae</taxon>
        <taxon>Molossus</taxon>
    </lineage>
</organism>
<accession>A0A7J8CRU3</accession>
<dbReference type="InParanoid" id="A0A7J8CRU3"/>
<gene>
    <name evidence="2" type="ORF">HJG59_009813</name>
</gene>
<protein>
    <submittedName>
        <fullName evidence="2">Uncharacterized protein</fullName>
    </submittedName>
</protein>
<keyword evidence="3" id="KW-1185">Reference proteome</keyword>
<name>A0A7J8CRU3_MOLMO</name>
<dbReference type="Proteomes" id="UP000550707">
    <property type="component" value="Unassembled WGS sequence"/>
</dbReference>
<evidence type="ECO:0000313" key="3">
    <source>
        <dbReference type="Proteomes" id="UP000550707"/>
    </source>
</evidence>
<comment type="caution">
    <text evidence="2">The sequence shown here is derived from an EMBL/GenBank/DDBJ whole genome shotgun (WGS) entry which is preliminary data.</text>
</comment>